<gene>
    <name evidence="2" type="ORF">H8692_00075</name>
</gene>
<dbReference type="RefSeq" id="WP_187524708.1">
    <property type="nucleotide sequence ID" value="NZ_JACRTA010000001.1"/>
</dbReference>
<sequence>MASWIFMLCNAVLIPLIMICFGRYFMKRPPKKINALFGYRTAMSMKNDDTWEFAHKYCGRLWWIVGWILLFVSVIVFLIIWGKEDSVVDKTGIAALAVQVAALAGTIIPTETALKRNFDKYGNRR</sequence>
<reference evidence="2" key="1">
    <citation type="submission" date="2020-08" db="EMBL/GenBank/DDBJ databases">
        <title>Genome public.</title>
        <authorList>
            <person name="Liu C."/>
            <person name="Sun Q."/>
        </authorList>
    </citation>
    <scope>NUCLEOTIDE SEQUENCE</scope>
    <source>
        <strain evidence="2">NSJ-24</strain>
    </source>
</reference>
<dbReference type="InterPro" id="IPR025962">
    <property type="entry name" value="SdpI/YhfL"/>
</dbReference>
<proteinExistence type="predicted"/>
<evidence type="ECO:0000256" key="1">
    <source>
        <dbReference type="SAM" id="Phobius"/>
    </source>
</evidence>
<protein>
    <submittedName>
        <fullName evidence="2">SdpI family protein</fullName>
    </submittedName>
</protein>
<keyword evidence="1" id="KW-0812">Transmembrane</keyword>
<dbReference type="Proteomes" id="UP000610862">
    <property type="component" value="Unassembled WGS sequence"/>
</dbReference>
<feature type="transmembrane region" description="Helical" evidence="1">
    <location>
        <begin position="93"/>
        <end position="114"/>
    </location>
</feature>
<organism evidence="2 3">
    <name type="scientific">Lentihominibacter hominis</name>
    <dbReference type="NCBI Taxonomy" id="2763645"/>
    <lineage>
        <taxon>Bacteria</taxon>
        <taxon>Bacillati</taxon>
        <taxon>Bacillota</taxon>
        <taxon>Clostridia</taxon>
        <taxon>Peptostreptococcales</taxon>
        <taxon>Anaerovoracaceae</taxon>
        <taxon>Lentihominibacter</taxon>
    </lineage>
</organism>
<dbReference type="EMBL" id="JACRTA010000001">
    <property type="protein sequence ID" value="MBC8567157.1"/>
    <property type="molecule type" value="Genomic_DNA"/>
</dbReference>
<evidence type="ECO:0000313" key="3">
    <source>
        <dbReference type="Proteomes" id="UP000610862"/>
    </source>
</evidence>
<feature type="transmembrane region" description="Helical" evidence="1">
    <location>
        <begin position="6"/>
        <end position="26"/>
    </location>
</feature>
<dbReference type="AlphaFoldDB" id="A0A926E4D3"/>
<comment type="caution">
    <text evidence="2">The sequence shown here is derived from an EMBL/GenBank/DDBJ whole genome shotgun (WGS) entry which is preliminary data.</text>
</comment>
<keyword evidence="1" id="KW-0472">Membrane</keyword>
<accession>A0A926E4D3</accession>
<dbReference type="Pfam" id="PF13630">
    <property type="entry name" value="SdpI"/>
    <property type="match status" value="1"/>
</dbReference>
<name>A0A926E4D3_9FIRM</name>
<keyword evidence="1" id="KW-1133">Transmembrane helix</keyword>
<evidence type="ECO:0000313" key="2">
    <source>
        <dbReference type="EMBL" id="MBC8567157.1"/>
    </source>
</evidence>
<feature type="transmembrane region" description="Helical" evidence="1">
    <location>
        <begin position="61"/>
        <end position="81"/>
    </location>
</feature>
<keyword evidence="3" id="KW-1185">Reference proteome</keyword>